<sequence length="228" mass="26385">MNAELEQLLTSRTTNVQSLRQLAVDTIREAIVMGYYKPGEPIRERQLSEKMNISTTPVKEAFRTLEYEGLVVTVPRKGTFVSDMADTSIEEILMLRASVEGLCARLAAEKMTDEEMESLKQQLMRMDDMKQEQRVDNLVEENTSFHQMVVTYARSPVLKQTWNTVSAFDQAFRKLALQQNKEQEEGLMEHWSIFQAMESRNADTAEQEMKSHILRTLNQVMKQQRKGE</sequence>
<dbReference type="OrthoDB" id="9781630at2"/>
<dbReference type="SMART" id="SM00895">
    <property type="entry name" value="FCD"/>
    <property type="match status" value="1"/>
</dbReference>
<evidence type="ECO:0000256" key="2">
    <source>
        <dbReference type="ARBA" id="ARBA00023125"/>
    </source>
</evidence>
<dbReference type="PANTHER" id="PTHR43537:SF24">
    <property type="entry name" value="GLUCONATE OPERON TRANSCRIPTIONAL REPRESSOR"/>
    <property type="match status" value="1"/>
</dbReference>
<proteinExistence type="predicted"/>
<evidence type="ECO:0000256" key="3">
    <source>
        <dbReference type="ARBA" id="ARBA00023163"/>
    </source>
</evidence>
<dbReference type="InterPro" id="IPR036390">
    <property type="entry name" value="WH_DNA-bd_sf"/>
</dbReference>
<dbReference type="GO" id="GO:0003700">
    <property type="term" value="F:DNA-binding transcription factor activity"/>
    <property type="evidence" value="ECO:0007669"/>
    <property type="project" value="InterPro"/>
</dbReference>
<dbReference type="SMART" id="SM00345">
    <property type="entry name" value="HTH_GNTR"/>
    <property type="match status" value="1"/>
</dbReference>
<evidence type="ECO:0000313" key="5">
    <source>
        <dbReference type="EMBL" id="SFM32226.1"/>
    </source>
</evidence>
<dbReference type="AlphaFoldDB" id="A0A1I4PX85"/>
<evidence type="ECO:0000256" key="1">
    <source>
        <dbReference type="ARBA" id="ARBA00023015"/>
    </source>
</evidence>
<accession>A0A1I4PX85</accession>
<dbReference type="PANTHER" id="PTHR43537">
    <property type="entry name" value="TRANSCRIPTIONAL REGULATOR, GNTR FAMILY"/>
    <property type="match status" value="1"/>
</dbReference>
<feature type="domain" description="HTH gntR-type" evidence="4">
    <location>
        <begin position="17"/>
        <end position="84"/>
    </location>
</feature>
<dbReference type="InterPro" id="IPR011711">
    <property type="entry name" value="GntR_C"/>
</dbReference>
<dbReference type="SUPFAM" id="SSF46785">
    <property type="entry name" value="Winged helix' DNA-binding domain"/>
    <property type="match status" value="1"/>
</dbReference>
<keyword evidence="1" id="KW-0805">Transcription regulation</keyword>
<dbReference type="STRING" id="266892.SAMN04488054_13310"/>
<dbReference type="CDD" id="cd07377">
    <property type="entry name" value="WHTH_GntR"/>
    <property type="match status" value="1"/>
</dbReference>
<dbReference type="InterPro" id="IPR000524">
    <property type="entry name" value="Tscrpt_reg_HTH_GntR"/>
</dbReference>
<gene>
    <name evidence="5" type="ORF">SAMN04488054_13310</name>
</gene>
<name>A0A1I4PX85_9BACI</name>
<reference evidence="5 6" key="1">
    <citation type="submission" date="2016-10" db="EMBL/GenBank/DDBJ databases">
        <authorList>
            <person name="de Groot N.N."/>
        </authorList>
    </citation>
    <scope>NUCLEOTIDE SEQUENCE [LARGE SCALE GENOMIC DNA]</scope>
    <source>
        <strain evidence="5 6">CGMCC 1.6134</strain>
    </source>
</reference>
<dbReference type="Pfam" id="PF00392">
    <property type="entry name" value="GntR"/>
    <property type="match status" value="1"/>
</dbReference>
<evidence type="ECO:0000313" key="6">
    <source>
        <dbReference type="Proteomes" id="UP000199668"/>
    </source>
</evidence>
<dbReference type="RefSeq" id="WP_090928256.1">
    <property type="nucleotide sequence ID" value="NZ_FOTY01000033.1"/>
</dbReference>
<keyword evidence="2" id="KW-0238">DNA-binding</keyword>
<dbReference type="EMBL" id="FOTY01000033">
    <property type="protein sequence ID" value="SFM32226.1"/>
    <property type="molecule type" value="Genomic_DNA"/>
</dbReference>
<keyword evidence="6" id="KW-1185">Reference proteome</keyword>
<keyword evidence="3" id="KW-0804">Transcription</keyword>
<dbReference type="InterPro" id="IPR036388">
    <property type="entry name" value="WH-like_DNA-bd_sf"/>
</dbReference>
<dbReference type="PROSITE" id="PS50949">
    <property type="entry name" value="HTH_GNTR"/>
    <property type="match status" value="1"/>
</dbReference>
<dbReference type="Pfam" id="PF07729">
    <property type="entry name" value="FCD"/>
    <property type="match status" value="1"/>
</dbReference>
<organism evidence="5 6">
    <name type="scientific">Salibacterium qingdaonense</name>
    <dbReference type="NCBI Taxonomy" id="266892"/>
    <lineage>
        <taxon>Bacteria</taxon>
        <taxon>Bacillati</taxon>
        <taxon>Bacillota</taxon>
        <taxon>Bacilli</taxon>
        <taxon>Bacillales</taxon>
        <taxon>Bacillaceae</taxon>
    </lineage>
</organism>
<dbReference type="GO" id="GO:0003677">
    <property type="term" value="F:DNA binding"/>
    <property type="evidence" value="ECO:0007669"/>
    <property type="project" value="UniProtKB-KW"/>
</dbReference>
<dbReference type="SUPFAM" id="SSF48008">
    <property type="entry name" value="GntR ligand-binding domain-like"/>
    <property type="match status" value="1"/>
</dbReference>
<dbReference type="InterPro" id="IPR008920">
    <property type="entry name" value="TF_FadR/GntR_C"/>
</dbReference>
<protein>
    <submittedName>
        <fullName evidence="5">Transcriptional regulator, GntR family</fullName>
    </submittedName>
</protein>
<dbReference type="Proteomes" id="UP000199668">
    <property type="component" value="Unassembled WGS sequence"/>
</dbReference>
<dbReference type="Gene3D" id="1.20.120.530">
    <property type="entry name" value="GntR ligand-binding domain-like"/>
    <property type="match status" value="1"/>
</dbReference>
<dbReference type="Gene3D" id="1.10.10.10">
    <property type="entry name" value="Winged helix-like DNA-binding domain superfamily/Winged helix DNA-binding domain"/>
    <property type="match status" value="1"/>
</dbReference>
<evidence type="ECO:0000259" key="4">
    <source>
        <dbReference type="PROSITE" id="PS50949"/>
    </source>
</evidence>